<proteinExistence type="predicted"/>
<accession>A0A816WQZ7</accession>
<evidence type="ECO:0000256" key="1">
    <source>
        <dbReference type="SAM" id="MobiDB-lite"/>
    </source>
</evidence>
<dbReference type="AlphaFoldDB" id="A0A816WQZ7"/>
<sequence length="334" mass="38039">MTEQYMQIFVQEQIRALTMFFGTRYEDVNQWLQDTEEKFDRVQLKPSNKYLAVQSYLTGTADTWFRLHKLNIPDWSTFKKEILEVFKTSVNQTLFTVEQQQPVVHPHNYASSAPGLNLSSVMNQSSSDSNTHSLPPPEIKPLPLPISNSNVYQQPDIVVLPEQSSSHESINTESIKNSTVDNTVDNIPNINSSTITNIPSPCSVTAVVNNNIAHEGELQQLQSDEIKSCSLNKVPLVNSEFISLIGSMKLNVQVNNRDKNLAAYDIRGPIYRMIAAQDFIPTYHVNISLSTNRIHIHTHHMLLLKLSMSPLIHYVLIILPIRDTYIYVKKKKKH</sequence>
<dbReference type="Proteomes" id="UP000663824">
    <property type="component" value="Unassembled WGS sequence"/>
</dbReference>
<organism evidence="2 3">
    <name type="scientific">Rotaria magnacalcarata</name>
    <dbReference type="NCBI Taxonomy" id="392030"/>
    <lineage>
        <taxon>Eukaryota</taxon>
        <taxon>Metazoa</taxon>
        <taxon>Spiralia</taxon>
        <taxon>Gnathifera</taxon>
        <taxon>Rotifera</taxon>
        <taxon>Eurotatoria</taxon>
        <taxon>Bdelloidea</taxon>
        <taxon>Philodinida</taxon>
        <taxon>Philodinidae</taxon>
        <taxon>Rotaria</taxon>
    </lineage>
</organism>
<comment type="caution">
    <text evidence="2">The sequence shown here is derived from an EMBL/GenBank/DDBJ whole genome shotgun (WGS) entry which is preliminary data.</text>
</comment>
<feature type="compositionally biased region" description="Pro residues" evidence="1">
    <location>
        <begin position="134"/>
        <end position="144"/>
    </location>
</feature>
<name>A0A816WQZ7_9BILA</name>
<feature type="region of interest" description="Disordered" evidence="1">
    <location>
        <begin position="115"/>
        <end position="146"/>
    </location>
</feature>
<feature type="compositionally biased region" description="Low complexity" evidence="1">
    <location>
        <begin position="117"/>
        <end position="130"/>
    </location>
</feature>
<dbReference type="EMBL" id="CAJNRE010015454">
    <property type="protein sequence ID" value="CAF2137302.1"/>
    <property type="molecule type" value="Genomic_DNA"/>
</dbReference>
<reference evidence="2" key="1">
    <citation type="submission" date="2021-02" db="EMBL/GenBank/DDBJ databases">
        <authorList>
            <person name="Nowell W R."/>
        </authorList>
    </citation>
    <scope>NUCLEOTIDE SEQUENCE</scope>
</reference>
<evidence type="ECO:0000313" key="2">
    <source>
        <dbReference type="EMBL" id="CAF2137302.1"/>
    </source>
</evidence>
<protein>
    <recommendedName>
        <fullName evidence="4">Retrotransposon gag domain-containing protein</fullName>
    </recommendedName>
</protein>
<evidence type="ECO:0008006" key="4">
    <source>
        <dbReference type="Google" id="ProtNLM"/>
    </source>
</evidence>
<gene>
    <name evidence="2" type="ORF">MBJ925_LOCUS28827</name>
</gene>
<evidence type="ECO:0000313" key="3">
    <source>
        <dbReference type="Proteomes" id="UP000663824"/>
    </source>
</evidence>